<name>A0A9W6GAV9_9ACTN</name>
<organism evidence="2 3">
    <name type="scientific">Glycomyces algeriensis</name>
    <dbReference type="NCBI Taxonomy" id="256037"/>
    <lineage>
        <taxon>Bacteria</taxon>
        <taxon>Bacillati</taxon>
        <taxon>Actinomycetota</taxon>
        <taxon>Actinomycetes</taxon>
        <taxon>Glycomycetales</taxon>
        <taxon>Glycomycetaceae</taxon>
        <taxon>Glycomyces</taxon>
    </lineage>
</organism>
<proteinExistence type="predicted"/>
<evidence type="ECO:0000313" key="3">
    <source>
        <dbReference type="Proteomes" id="UP001144313"/>
    </source>
</evidence>
<accession>A0A9W6GAV9</accession>
<evidence type="ECO:0000313" key="2">
    <source>
        <dbReference type="EMBL" id="GLI43442.1"/>
    </source>
</evidence>
<sequence length="222" mass="24271">MTIMSSFKRTAVVVASAAAVLLPATAAAADDPEIPAEGWEYSELWDGVNDEYTAEANEEIDELLEDSFEDWSFDNSLPTLRLQNYYIDGGNETPVQRKFRTDYYVDQTGEGFEVALYLPGGVATGVQDLTGGADLDMHYLLHCHESDTDCGEEKRKDGSLVAWTTDGTYVEAAVFHRDGSVATVWWGLPNGDLAVTTEEIIALATELETDPVWDALEADGDA</sequence>
<dbReference type="AlphaFoldDB" id="A0A9W6GAV9"/>
<evidence type="ECO:0000256" key="1">
    <source>
        <dbReference type="SAM" id="SignalP"/>
    </source>
</evidence>
<comment type="caution">
    <text evidence="2">The sequence shown here is derived from an EMBL/GenBank/DDBJ whole genome shotgun (WGS) entry which is preliminary data.</text>
</comment>
<feature type="signal peptide" evidence="1">
    <location>
        <begin position="1"/>
        <end position="28"/>
    </location>
</feature>
<dbReference type="EMBL" id="BSDT01000001">
    <property type="protein sequence ID" value="GLI43442.1"/>
    <property type="molecule type" value="Genomic_DNA"/>
</dbReference>
<reference evidence="2" key="1">
    <citation type="submission" date="2022-12" db="EMBL/GenBank/DDBJ databases">
        <title>Reference genome sequencing for broad-spectrum identification of bacterial and archaeal isolates by mass spectrometry.</title>
        <authorList>
            <person name="Sekiguchi Y."/>
            <person name="Tourlousse D.M."/>
        </authorList>
    </citation>
    <scope>NUCLEOTIDE SEQUENCE</scope>
    <source>
        <strain evidence="2">LLR39Z86</strain>
    </source>
</reference>
<protein>
    <submittedName>
        <fullName evidence="2">Uncharacterized protein</fullName>
    </submittedName>
</protein>
<dbReference type="Proteomes" id="UP001144313">
    <property type="component" value="Unassembled WGS sequence"/>
</dbReference>
<keyword evidence="3" id="KW-1185">Reference proteome</keyword>
<gene>
    <name evidence="2" type="ORF">GALLR39Z86_32920</name>
</gene>
<keyword evidence="1" id="KW-0732">Signal</keyword>
<feature type="chain" id="PRO_5040884751" evidence="1">
    <location>
        <begin position="29"/>
        <end position="222"/>
    </location>
</feature>